<name>A0A0W0EX78_MONRR</name>
<evidence type="ECO:0000313" key="1">
    <source>
        <dbReference type="EMBL" id="KTB28691.1"/>
    </source>
</evidence>
<comment type="caution">
    <text evidence="1">The sequence shown here is derived from an EMBL/GenBank/DDBJ whole genome shotgun (WGS) entry which is preliminary data.</text>
</comment>
<dbReference type="EMBL" id="LATX01002467">
    <property type="protein sequence ID" value="KTB28691.1"/>
    <property type="molecule type" value="Genomic_DNA"/>
</dbReference>
<accession>A0A0W0EX78</accession>
<organism evidence="1 2">
    <name type="scientific">Moniliophthora roreri</name>
    <name type="common">Frosty pod rot fungus</name>
    <name type="synonym">Monilia roreri</name>
    <dbReference type="NCBI Taxonomy" id="221103"/>
    <lineage>
        <taxon>Eukaryota</taxon>
        <taxon>Fungi</taxon>
        <taxon>Dikarya</taxon>
        <taxon>Basidiomycota</taxon>
        <taxon>Agaricomycotina</taxon>
        <taxon>Agaricomycetes</taxon>
        <taxon>Agaricomycetidae</taxon>
        <taxon>Agaricales</taxon>
        <taxon>Marasmiineae</taxon>
        <taxon>Marasmiaceae</taxon>
        <taxon>Moniliophthora</taxon>
    </lineage>
</organism>
<protein>
    <submittedName>
        <fullName evidence="1">Uncharacterized protein</fullName>
    </submittedName>
</protein>
<gene>
    <name evidence="1" type="ORF">WG66_18696</name>
</gene>
<proteinExistence type="predicted"/>
<evidence type="ECO:0000313" key="2">
    <source>
        <dbReference type="Proteomes" id="UP000054988"/>
    </source>
</evidence>
<dbReference type="Gene3D" id="3.10.450.240">
    <property type="match status" value="1"/>
</dbReference>
<dbReference type="Proteomes" id="UP000054988">
    <property type="component" value="Unassembled WGS sequence"/>
</dbReference>
<reference evidence="1 2" key="1">
    <citation type="submission" date="2015-12" db="EMBL/GenBank/DDBJ databases">
        <title>Draft genome sequence of Moniliophthora roreri, the causal agent of frosty pod rot of cacao.</title>
        <authorList>
            <person name="Aime M.C."/>
            <person name="Diaz-Valderrama J.R."/>
            <person name="Kijpornyongpan T."/>
            <person name="Phillips-Mora W."/>
        </authorList>
    </citation>
    <scope>NUCLEOTIDE SEQUENCE [LARGE SCALE GENOMIC DNA]</scope>
    <source>
        <strain evidence="1 2">MCA 2952</strain>
    </source>
</reference>
<dbReference type="AlphaFoldDB" id="A0A0W0EX78"/>
<sequence>MDQAALVRNIETIQATYQDDPYHDIWAQNVPVMDLELPYRTAVWGGSKYFSLGERIKQIITNRRNWLKSSFAKVMMWSNNSFPGLDLWDFRGIKYWIYTLPLEVMRSTRSTYWLEGLRKEAFESYCQVQKAIARNDSGLVEVYASAKTPYHHDIKRLMAKSRGSGCAYVWNLHAPPNPKHTHTTILSIRASPTHLGPREPPEGRLTVQALVKVQTYQSLEIYDRHAKPLHEAAENTPPVLTTSYSASNQRFIKQRTSAPVNEVTEYFVFEKKMYMPTMKWVIRERLYPAEDRVPV</sequence>
<dbReference type="eggNOG" id="ENOG502SSEN">
    <property type="taxonomic scope" value="Eukaryota"/>
</dbReference>